<evidence type="ECO:0000256" key="6">
    <source>
        <dbReference type="ARBA" id="ARBA00022490"/>
    </source>
</evidence>
<evidence type="ECO:0000313" key="14">
    <source>
        <dbReference type="Proteomes" id="UP000027361"/>
    </source>
</evidence>
<dbReference type="EC" id="2.3.1.257" evidence="4"/>
<dbReference type="PROSITE" id="PS51186">
    <property type="entry name" value="GNAT"/>
    <property type="match status" value="1"/>
</dbReference>
<dbReference type="HOGENOM" id="CLU_051699_1_0_1"/>
<evidence type="ECO:0000256" key="7">
    <source>
        <dbReference type="ARBA" id="ARBA00022679"/>
    </source>
</evidence>
<evidence type="ECO:0000256" key="4">
    <source>
        <dbReference type="ARBA" id="ARBA00012950"/>
    </source>
</evidence>
<dbReference type="Pfam" id="PF00583">
    <property type="entry name" value="Acetyltransf_1"/>
    <property type="match status" value="1"/>
</dbReference>
<evidence type="ECO:0000256" key="10">
    <source>
        <dbReference type="ARBA" id="ARBA00047821"/>
    </source>
</evidence>
<dbReference type="EMBL" id="JMSN01000120">
    <property type="protein sequence ID" value="KDN38323.1"/>
    <property type="molecule type" value="Genomic_DNA"/>
</dbReference>
<feature type="domain" description="N-acetyltransferase" evidence="12">
    <location>
        <begin position="51"/>
        <end position="218"/>
    </location>
</feature>
<dbReference type="OMA" id="ETNVGPY"/>
<dbReference type="InParanoid" id="A0A066VDG7"/>
<dbReference type="GO" id="GO:0005737">
    <property type="term" value="C:cytoplasm"/>
    <property type="evidence" value="ECO:0007669"/>
    <property type="project" value="UniProtKB-SubCell"/>
</dbReference>
<dbReference type="InterPro" id="IPR000182">
    <property type="entry name" value="GNAT_dom"/>
</dbReference>
<comment type="catalytic activity">
    <reaction evidence="11">
        <text>N-terminal L-seryl-[histone H4] + acetyl-CoA = N-terminal N(alpha)-acetyl-L-seryl-[histone H4] + CoA + H(+)</text>
        <dbReference type="Rhea" id="RHEA:50596"/>
        <dbReference type="Rhea" id="RHEA-COMP:12740"/>
        <dbReference type="Rhea" id="RHEA-COMP:12743"/>
        <dbReference type="ChEBI" id="CHEBI:15378"/>
        <dbReference type="ChEBI" id="CHEBI:57287"/>
        <dbReference type="ChEBI" id="CHEBI:57288"/>
        <dbReference type="ChEBI" id="CHEBI:64738"/>
        <dbReference type="ChEBI" id="CHEBI:83690"/>
        <dbReference type="EC" id="2.3.1.257"/>
    </reaction>
</comment>
<comment type="subcellular location">
    <subcellularLocation>
        <location evidence="2">Cytoplasm</location>
    </subcellularLocation>
    <subcellularLocation>
        <location evidence="1">Nucleus</location>
    </subcellularLocation>
</comment>
<reference evidence="13 14" key="1">
    <citation type="submission" date="2014-05" db="EMBL/GenBank/DDBJ databases">
        <title>Draft genome sequence of a rare smut relative, Tilletiaria anomala UBC 951.</title>
        <authorList>
            <consortium name="DOE Joint Genome Institute"/>
            <person name="Toome M."/>
            <person name="Kuo A."/>
            <person name="Henrissat B."/>
            <person name="Lipzen A."/>
            <person name="Tritt A."/>
            <person name="Yoshinaga Y."/>
            <person name="Zane M."/>
            <person name="Barry K."/>
            <person name="Grigoriev I.V."/>
            <person name="Spatafora J.W."/>
            <person name="Aimea M.C."/>
        </authorList>
    </citation>
    <scope>NUCLEOTIDE SEQUENCE [LARGE SCALE GENOMIC DNA]</scope>
    <source>
        <strain evidence="13 14">UBC 951</strain>
    </source>
</reference>
<evidence type="ECO:0000256" key="5">
    <source>
        <dbReference type="ARBA" id="ARBA00015043"/>
    </source>
</evidence>
<evidence type="ECO:0000256" key="2">
    <source>
        <dbReference type="ARBA" id="ARBA00004496"/>
    </source>
</evidence>
<dbReference type="PANTHER" id="PTHR20531">
    <property type="entry name" value="N-ALPHA-ACETYLTRANSFERASE 40"/>
    <property type="match status" value="1"/>
</dbReference>
<dbReference type="STRING" id="1037660.A0A066VDG7"/>
<evidence type="ECO:0000256" key="8">
    <source>
        <dbReference type="ARBA" id="ARBA00023242"/>
    </source>
</evidence>
<dbReference type="OrthoDB" id="424551at2759"/>
<evidence type="ECO:0000259" key="12">
    <source>
        <dbReference type="PROSITE" id="PS51186"/>
    </source>
</evidence>
<evidence type="ECO:0000256" key="3">
    <source>
        <dbReference type="ARBA" id="ARBA00008870"/>
    </source>
</evidence>
<comment type="caution">
    <text evidence="13">The sequence shown here is derived from an EMBL/GenBank/DDBJ whole genome shotgun (WGS) entry which is preliminary data.</text>
</comment>
<dbReference type="InterPro" id="IPR016181">
    <property type="entry name" value="Acyl_CoA_acyltransferase"/>
</dbReference>
<keyword evidence="7" id="KW-0808">Transferase</keyword>
<protein>
    <recommendedName>
        <fullName evidence="5">N-alpha-acetyltransferase 40</fullName>
        <ecNumber evidence="4">2.3.1.257</ecNumber>
    </recommendedName>
</protein>
<keyword evidence="6" id="KW-0963">Cytoplasm</keyword>
<dbReference type="SUPFAM" id="SSF55729">
    <property type="entry name" value="Acyl-CoA N-acyltransferases (Nat)"/>
    <property type="match status" value="1"/>
</dbReference>
<dbReference type="FunCoup" id="A0A066VDG7">
    <property type="interactions" value="550"/>
</dbReference>
<sequence>MIGGACVTCRTISDTSHTASPSFFLRIEVSVTFAHELNRDLETEIMKLLELNMRPLYDQSAQGWNRREKLKEMREAPSRFLLARASVRTRAEDALSEGANVSAAGKGELVGYTMFRLDFEECDEDDPLRLIDEQDIELAYCYELQVAPPYRGKGVGQFLLGCLEDIAKASRMKKVMLTAFLHNRSALEFYRAQGYTPDLISPQETDGDGHTIADYQILSKALVQPARECIQRARPHVQSQ</sequence>
<keyword evidence="14" id="KW-1185">Reference proteome</keyword>
<comment type="catalytic activity">
    <reaction evidence="10">
        <text>N-terminal L-seryl-[histone H2A] + acetyl-CoA = N-terminal N(alpha)-acetyl-L-seryl-[histone H2A] + CoA + H(+)</text>
        <dbReference type="Rhea" id="RHEA:50600"/>
        <dbReference type="Rhea" id="RHEA-COMP:12742"/>
        <dbReference type="Rhea" id="RHEA-COMP:12744"/>
        <dbReference type="ChEBI" id="CHEBI:15378"/>
        <dbReference type="ChEBI" id="CHEBI:57287"/>
        <dbReference type="ChEBI" id="CHEBI:57288"/>
        <dbReference type="ChEBI" id="CHEBI:64738"/>
        <dbReference type="ChEBI" id="CHEBI:83690"/>
        <dbReference type="EC" id="2.3.1.257"/>
    </reaction>
</comment>
<evidence type="ECO:0000256" key="1">
    <source>
        <dbReference type="ARBA" id="ARBA00004123"/>
    </source>
</evidence>
<evidence type="ECO:0000313" key="13">
    <source>
        <dbReference type="EMBL" id="KDN38323.1"/>
    </source>
</evidence>
<comment type="similarity">
    <text evidence="3">Belongs to the acetyltransferase family. NAA40 subfamily.</text>
</comment>
<accession>A0A066VDG7</accession>
<dbReference type="RefSeq" id="XP_013240674.1">
    <property type="nucleotide sequence ID" value="XM_013385220.1"/>
</dbReference>
<dbReference type="CDD" id="cd04301">
    <property type="entry name" value="NAT_SF"/>
    <property type="match status" value="1"/>
</dbReference>
<dbReference type="GO" id="GO:0005634">
    <property type="term" value="C:nucleus"/>
    <property type="evidence" value="ECO:0007669"/>
    <property type="project" value="UniProtKB-SubCell"/>
</dbReference>
<dbReference type="AlphaFoldDB" id="A0A066VDG7"/>
<name>A0A066VDG7_TILAU</name>
<evidence type="ECO:0000256" key="9">
    <source>
        <dbReference type="ARBA" id="ARBA00023315"/>
    </source>
</evidence>
<dbReference type="GO" id="GO:1990189">
    <property type="term" value="F:protein N-terminal-serine acetyltransferase activity"/>
    <property type="evidence" value="ECO:0007669"/>
    <property type="project" value="UniProtKB-EC"/>
</dbReference>
<dbReference type="GeneID" id="25266537"/>
<organism evidence="13 14">
    <name type="scientific">Tilletiaria anomala (strain ATCC 24038 / CBS 436.72 / UBC 951)</name>
    <dbReference type="NCBI Taxonomy" id="1037660"/>
    <lineage>
        <taxon>Eukaryota</taxon>
        <taxon>Fungi</taxon>
        <taxon>Dikarya</taxon>
        <taxon>Basidiomycota</taxon>
        <taxon>Ustilaginomycotina</taxon>
        <taxon>Exobasidiomycetes</taxon>
        <taxon>Georgefischeriales</taxon>
        <taxon>Tilletiariaceae</taxon>
        <taxon>Tilletiaria</taxon>
    </lineage>
</organism>
<dbReference type="PANTHER" id="PTHR20531:SF1">
    <property type="entry name" value="N-ALPHA-ACETYLTRANSFERASE 40"/>
    <property type="match status" value="1"/>
</dbReference>
<dbReference type="Gene3D" id="3.40.630.30">
    <property type="match status" value="1"/>
</dbReference>
<evidence type="ECO:0000256" key="11">
    <source>
        <dbReference type="ARBA" id="ARBA00049524"/>
    </source>
</evidence>
<dbReference type="InterPro" id="IPR039949">
    <property type="entry name" value="NAA40"/>
</dbReference>
<keyword evidence="8" id="KW-0539">Nucleus</keyword>
<dbReference type="GO" id="GO:0043998">
    <property type="term" value="F:histone H2A acetyltransferase activity"/>
    <property type="evidence" value="ECO:0007669"/>
    <property type="project" value="InterPro"/>
</dbReference>
<keyword evidence="9" id="KW-0012">Acyltransferase</keyword>
<dbReference type="Proteomes" id="UP000027361">
    <property type="component" value="Unassembled WGS sequence"/>
</dbReference>
<gene>
    <name evidence="13" type="ORF">K437DRAFT_27449</name>
</gene>
<dbReference type="GO" id="GO:0010485">
    <property type="term" value="F:histone H4 acetyltransferase activity"/>
    <property type="evidence" value="ECO:0007669"/>
    <property type="project" value="InterPro"/>
</dbReference>
<proteinExistence type="inferred from homology"/>